<dbReference type="EMBL" id="CP014141">
    <property type="protein sequence ID" value="AMA75120.1"/>
    <property type="molecule type" value="Genomic_DNA"/>
</dbReference>
<evidence type="ECO:0000313" key="4">
    <source>
        <dbReference type="Proteomes" id="UP000061630"/>
    </source>
</evidence>
<keyword evidence="1" id="KW-1133">Transmembrane helix</keyword>
<evidence type="ECO:0000259" key="2">
    <source>
        <dbReference type="Pfam" id="PF09851"/>
    </source>
</evidence>
<dbReference type="Pfam" id="PF09851">
    <property type="entry name" value="SHOCT"/>
    <property type="match status" value="1"/>
</dbReference>
<sequence length="70" mass="8495">MWWCDHGGYLGWWGPLLSLLWFALLGLLVYWIVRTLAPERRDRALEVLRERYARGEIDKETFERMKRDLA</sequence>
<evidence type="ECO:0000256" key="1">
    <source>
        <dbReference type="SAM" id="Phobius"/>
    </source>
</evidence>
<organism evidence="3 4">
    <name type="scientific">Thermus parvatiensis</name>
    <dbReference type="NCBI Taxonomy" id="456163"/>
    <lineage>
        <taxon>Bacteria</taxon>
        <taxon>Thermotogati</taxon>
        <taxon>Deinococcota</taxon>
        <taxon>Deinococci</taxon>
        <taxon>Thermales</taxon>
        <taxon>Thermaceae</taxon>
        <taxon>Thermus</taxon>
    </lineage>
</organism>
<dbReference type="AlphaFoldDB" id="A0A0X8D876"/>
<accession>A0A0X8D876</accession>
<dbReference type="RefSeq" id="WP_019551341.1">
    <property type="nucleotide sequence ID" value="NZ_CP014141.1"/>
</dbReference>
<keyword evidence="1" id="KW-0472">Membrane</keyword>
<evidence type="ECO:0000313" key="3">
    <source>
        <dbReference type="EMBL" id="AMA75120.1"/>
    </source>
</evidence>
<dbReference type="KEGG" id="tpar:AV541_02150"/>
<keyword evidence="1" id="KW-0812">Transmembrane</keyword>
<dbReference type="Proteomes" id="UP000061630">
    <property type="component" value="Chromosome"/>
</dbReference>
<protein>
    <recommendedName>
        <fullName evidence="2">SHOCT domain-containing protein</fullName>
    </recommendedName>
</protein>
<reference evidence="3 4" key="1">
    <citation type="submission" date="2016-01" db="EMBL/GenBank/DDBJ databases">
        <title>Genome sequence of Thermus parvatiensis, a thermophile isolated from a hot water spring.</title>
        <authorList>
            <person name="Tripathi C."/>
            <person name="Lal R."/>
        </authorList>
    </citation>
    <scope>NUCLEOTIDE SEQUENCE [LARGE SCALE GENOMIC DNA]</scope>
    <source>
        <strain evidence="3 4">RL</strain>
    </source>
</reference>
<feature type="domain" description="SHOCT" evidence="2">
    <location>
        <begin position="44"/>
        <end position="69"/>
    </location>
</feature>
<gene>
    <name evidence="3" type="ORF">AV541_02150</name>
</gene>
<dbReference type="GeneID" id="93867356"/>
<feature type="transmembrane region" description="Helical" evidence="1">
    <location>
        <begin position="12"/>
        <end position="33"/>
    </location>
</feature>
<proteinExistence type="predicted"/>
<name>A0A0X8D876_9DEIN</name>
<dbReference type="InterPro" id="IPR018649">
    <property type="entry name" value="SHOCT"/>
</dbReference>